<dbReference type="GO" id="GO:0005737">
    <property type="term" value="C:cytoplasm"/>
    <property type="evidence" value="ECO:0007669"/>
    <property type="project" value="TreeGrafter"/>
</dbReference>
<accession>A0A2A2L788</accession>
<keyword evidence="4" id="KW-1185">Reference proteome</keyword>
<dbReference type="InterPro" id="IPR002347">
    <property type="entry name" value="SDR_fam"/>
</dbReference>
<dbReference type="Proteomes" id="UP000218231">
    <property type="component" value="Unassembled WGS sequence"/>
</dbReference>
<dbReference type="InterPro" id="IPR051468">
    <property type="entry name" value="Fungal_SecMetab_SDRs"/>
</dbReference>
<dbReference type="PANTHER" id="PTHR43544">
    <property type="entry name" value="SHORT-CHAIN DEHYDROGENASE/REDUCTASE"/>
    <property type="match status" value="1"/>
</dbReference>
<dbReference type="Gene3D" id="3.40.50.720">
    <property type="entry name" value="NAD(P)-binding Rossmann-like Domain"/>
    <property type="match status" value="1"/>
</dbReference>
<proteinExistence type="predicted"/>
<dbReference type="InterPro" id="IPR036291">
    <property type="entry name" value="NAD(P)-bd_dom_sf"/>
</dbReference>
<reference evidence="3 4" key="1">
    <citation type="journal article" date="2017" name="Curr. Biol.">
        <title>Genome architecture and evolution of a unichromosomal asexual nematode.</title>
        <authorList>
            <person name="Fradin H."/>
            <person name="Zegar C."/>
            <person name="Gutwein M."/>
            <person name="Lucas J."/>
            <person name="Kovtun M."/>
            <person name="Corcoran D."/>
            <person name="Baugh L.R."/>
            <person name="Kiontke K."/>
            <person name="Gunsalus K."/>
            <person name="Fitch D.H."/>
            <person name="Piano F."/>
        </authorList>
    </citation>
    <scope>NUCLEOTIDE SEQUENCE [LARGE SCALE GENOMIC DNA]</scope>
    <source>
        <strain evidence="3">PF1309</strain>
    </source>
</reference>
<keyword evidence="1" id="KW-0521">NADP</keyword>
<dbReference type="OrthoDB" id="7289984at2759"/>
<dbReference type="SUPFAM" id="SSF51735">
    <property type="entry name" value="NAD(P)-binding Rossmann-fold domains"/>
    <property type="match status" value="1"/>
</dbReference>
<gene>
    <name evidence="3" type="ORF">WR25_11504</name>
</gene>
<keyword evidence="2" id="KW-0560">Oxidoreductase</keyword>
<dbReference type="Pfam" id="PF00106">
    <property type="entry name" value="adh_short"/>
    <property type="match status" value="1"/>
</dbReference>
<comment type="caution">
    <text evidence="3">The sequence shown here is derived from an EMBL/GenBank/DDBJ whole genome shotgun (WGS) entry which is preliminary data.</text>
</comment>
<dbReference type="EMBL" id="LIAE01007088">
    <property type="protein sequence ID" value="PAV82039.1"/>
    <property type="molecule type" value="Genomic_DNA"/>
</dbReference>
<dbReference type="AlphaFoldDB" id="A0A2A2L788"/>
<evidence type="ECO:0000313" key="3">
    <source>
        <dbReference type="EMBL" id="PAV82039.1"/>
    </source>
</evidence>
<dbReference type="PANTHER" id="PTHR43544:SF7">
    <property type="entry name" value="NADB-LER2"/>
    <property type="match status" value="1"/>
</dbReference>
<protein>
    <recommendedName>
        <fullName evidence="5">Ketoreductase (KR) domain-containing protein</fullName>
    </recommendedName>
</protein>
<evidence type="ECO:0000256" key="1">
    <source>
        <dbReference type="ARBA" id="ARBA00022857"/>
    </source>
</evidence>
<evidence type="ECO:0000313" key="4">
    <source>
        <dbReference type="Proteomes" id="UP000218231"/>
    </source>
</evidence>
<evidence type="ECO:0000256" key="2">
    <source>
        <dbReference type="ARBA" id="ARBA00023002"/>
    </source>
</evidence>
<evidence type="ECO:0008006" key="5">
    <source>
        <dbReference type="Google" id="ProtNLM"/>
    </source>
</evidence>
<name>A0A2A2L788_9BILA</name>
<dbReference type="GO" id="GO:0016491">
    <property type="term" value="F:oxidoreductase activity"/>
    <property type="evidence" value="ECO:0007669"/>
    <property type="project" value="UniProtKB-KW"/>
</dbReference>
<sequence>MSPYSVLVTGANRGIGLALVKEFLKRKDIQVVIATARDPAKADSLKEISDARLRLVQMDLSNDESIRNSYSEVDKIVGSHGLNVLLNNAGALIKYSTSGEVDRSKLVEQFQTNVFGVVIATQTYLPLLRKAAFLKSDDSFSIDRAAILQISSGYGSITNNDRGSAGIGAAAYKASKVA</sequence>
<dbReference type="PRINTS" id="PR00081">
    <property type="entry name" value="GDHRDH"/>
</dbReference>
<organism evidence="3 4">
    <name type="scientific">Diploscapter pachys</name>
    <dbReference type="NCBI Taxonomy" id="2018661"/>
    <lineage>
        <taxon>Eukaryota</taxon>
        <taxon>Metazoa</taxon>
        <taxon>Ecdysozoa</taxon>
        <taxon>Nematoda</taxon>
        <taxon>Chromadorea</taxon>
        <taxon>Rhabditida</taxon>
        <taxon>Rhabditina</taxon>
        <taxon>Rhabditomorpha</taxon>
        <taxon>Rhabditoidea</taxon>
        <taxon>Rhabditidae</taxon>
        <taxon>Diploscapter</taxon>
    </lineage>
</organism>